<dbReference type="STRING" id="1121869.SAMN03084138_01511"/>
<dbReference type="SUPFAM" id="SSF46785">
    <property type="entry name" value="Winged helix' DNA-binding domain"/>
    <property type="match status" value="1"/>
</dbReference>
<evidence type="ECO:0000256" key="1">
    <source>
        <dbReference type="ARBA" id="ARBA00009437"/>
    </source>
</evidence>
<dbReference type="Pfam" id="PF00126">
    <property type="entry name" value="HTH_1"/>
    <property type="match status" value="1"/>
</dbReference>
<dbReference type="Proteomes" id="UP000182692">
    <property type="component" value="Unassembled WGS sequence"/>
</dbReference>
<dbReference type="FunFam" id="1.10.10.10:FF:000001">
    <property type="entry name" value="LysR family transcriptional regulator"/>
    <property type="match status" value="1"/>
</dbReference>
<protein>
    <submittedName>
        <fullName evidence="6">LysR family transcriptional regulator, transcriptional activator AphB</fullName>
    </submittedName>
</protein>
<gene>
    <name evidence="6" type="ORF">SAMN03084138_01511</name>
</gene>
<dbReference type="InterPro" id="IPR036390">
    <property type="entry name" value="WH_DNA-bd_sf"/>
</dbReference>
<reference evidence="6 7" key="1">
    <citation type="submission" date="2016-10" db="EMBL/GenBank/DDBJ databases">
        <authorList>
            <person name="de Groot N.N."/>
        </authorList>
    </citation>
    <scope>NUCLEOTIDE SEQUENCE [LARGE SCALE GENOMIC DNA]</scope>
    <source>
        <strain evidence="6 7">DSM 15893</strain>
    </source>
</reference>
<keyword evidence="3" id="KW-0238">DNA-binding</keyword>
<evidence type="ECO:0000256" key="2">
    <source>
        <dbReference type="ARBA" id="ARBA00023015"/>
    </source>
</evidence>
<dbReference type="InterPro" id="IPR058163">
    <property type="entry name" value="LysR-type_TF_proteobact-type"/>
</dbReference>
<dbReference type="RefSeq" id="WP_074926273.1">
    <property type="nucleotide sequence ID" value="NZ_FOWR01000009.1"/>
</dbReference>
<feature type="domain" description="HTH lysR-type" evidence="5">
    <location>
        <begin position="1"/>
        <end position="58"/>
    </location>
</feature>
<dbReference type="CDD" id="cd08422">
    <property type="entry name" value="PBP2_CrgA_like"/>
    <property type="match status" value="1"/>
</dbReference>
<dbReference type="Gene3D" id="3.40.190.290">
    <property type="match status" value="1"/>
</dbReference>
<dbReference type="PANTHER" id="PTHR30537:SF5">
    <property type="entry name" value="HTH-TYPE TRANSCRIPTIONAL ACTIVATOR TTDR-RELATED"/>
    <property type="match status" value="1"/>
</dbReference>
<dbReference type="Gene3D" id="1.10.10.10">
    <property type="entry name" value="Winged helix-like DNA-binding domain superfamily/Winged helix DNA-binding domain"/>
    <property type="match status" value="1"/>
</dbReference>
<dbReference type="GO" id="GO:0043565">
    <property type="term" value="F:sequence-specific DNA binding"/>
    <property type="evidence" value="ECO:0007669"/>
    <property type="project" value="TreeGrafter"/>
</dbReference>
<dbReference type="GO" id="GO:0006351">
    <property type="term" value="P:DNA-templated transcription"/>
    <property type="evidence" value="ECO:0007669"/>
    <property type="project" value="TreeGrafter"/>
</dbReference>
<evidence type="ECO:0000256" key="4">
    <source>
        <dbReference type="ARBA" id="ARBA00023163"/>
    </source>
</evidence>
<dbReference type="GeneID" id="35871895"/>
<dbReference type="GO" id="GO:0003700">
    <property type="term" value="F:DNA-binding transcription factor activity"/>
    <property type="evidence" value="ECO:0007669"/>
    <property type="project" value="InterPro"/>
</dbReference>
<dbReference type="AlphaFoldDB" id="A0A1I5N849"/>
<keyword evidence="4" id="KW-0804">Transcription</keyword>
<name>A0A1I5N849_9GAMM</name>
<dbReference type="OrthoDB" id="9815676at2"/>
<dbReference type="PROSITE" id="PS50931">
    <property type="entry name" value="HTH_LYSR"/>
    <property type="match status" value="1"/>
</dbReference>
<dbReference type="InterPro" id="IPR005119">
    <property type="entry name" value="LysR_subst-bd"/>
</dbReference>
<dbReference type="InterPro" id="IPR036388">
    <property type="entry name" value="WH-like_DNA-bd_sf"/>
</dbReference>
<evidence type="ECO:0000259" key="5">
    <source>
        <dbReference type="PROSITE" id="PS50931"/>
    </source>
</evidence>
<dbReference type="InterPro" id="IPR000847">
    <property type="entry name" value="LysR_HTH_N"/>
</dbReference>
<dbReference type="PANTHER" id="PTHR30537">
    <property type="entry name" value="HTH-TYPE TRANSCRIPTIONAL REGULATOR"/>
    <property type="match status" value="1"/>
</dbReference>
<comment type="similarity">
    <text evidence="1">Belongs to the LysR transcriptional regulatory family.</text>
</comment>
<sequence length="296" mass="33234">MKLDDLNLFRLIVENGNYTSASKKTGIPVATLTRRIQALEDDLQIRLLHRDARRLSLTDAGHSFYESCRPLLEQLIATTETLSESCKGASGVLRISAPSNIATKLLHPLFNAFLLQYPEIKLDLSLSNDASPDHCEERHAFFRIGPQRDSSLIARKLQCVKDILVASPQYVANQAPITDATMLDTHQLLKGDPLRRWRLTSSQGQQLSITTQGRIESTELGVVRTAAKDGLGIALMPDVLVNQDIASGKLVQVLSDWTSNPRDIYLMYHDKCNLPEKLRAFIDFTLEYFQKNTLKM</sequence>
<evidence type="ECO:0000313" key="6">
    <source>
        <dbReference type="EMBL" id="SFP17913.1"/>
    </source>
</evidence>
<dbReference type="SUPFAM" id="SSF53850">
    <property type="entry name" value="Periplasmic binding protein-like II"/>
    <property type="match status" value="1"/>
</dbReference>
<accession>A0A1I5N849</accession>
<proteinExistence type="inferred from homology"/>
<dbReference type="EMBL" id="FOWR01000009">
    <property type="protein sequence ID" value="SFP17913.1"/>
    <property type="molecule type" value="Genomic_DNA"/>
</dbReference>
<keyword evidence="2" id="KW-0805">Transcription regulation</keyword>
<evidence type="ECO:0000313" key="7">
    <source>
        <dbReference type="Proteomes" id="UP000182692"/>
    </source>
</evidence>
<organism evidence="6 7">
    <name type="scientific">Enterovibrio norvegicus DSM 15893</name>
    <dbReference type="NCBI Taxonomy" id="1121869"/>
    <lineage>
        <taxon>Bacteria</taxon>
        <taxon>Pseudomonadati</taxon>
        <taxon>Pseudomonadota</taxon>
        <taxon>Gammaproteobacteria</taxon>
        <taxon>Vibrionales</taxon>
        <taxon>Vibrionaceae</taxon>
        <taxon>Enterovibrio</taxon>
    </lineage>
</organism>
<evidence type="ECO:0000256" key="3">
    <source>
        <dbReference type="ARBA" id="ARBA00023125"/>
    </source>
</evidence>
<dbReference type="Pfam" id="PF03466">
    <property type="entry name" value="LysR_substrate"/>
    <property type="match status" value="1"/>
</dbReference>